<evidence type="ECO:0000313" key="4">
    <source>
        <dbReference type="Proteomes" id="UP000305848"/>
    </source>
</evidence>
<proteinExistence type="predicted"/>
<organism evidence="3 4">
    <name type="scientific">Ilyomonas limi</name>
    <dbReference type="NCBI Taxonomy" id="2575867"/>
    <lineage>
        <taxon>Bacteria</taxon>
        <taxon>Pseudomonadati</taxon>
        <taxon>Bacteroidota</taxon>
        <taxon>Chitinophagia</taxon>
        <taxon>Chitinophagales</taxon>
        <taxon>Chitinophagaceae</taxon>
        <taxon>Ilyomonas</taxon>
    </lineage>
</organism>
<accession>A0A4V5UUJ7</accession>
<dbReference type="InterPro" id="IPR029068">
    <property type="entry name" value="Glyas_Bleomycin-R_OHBP_Dase"/>
</dbReference>
<dbReference type="Gene3D" id="3.10.180.10">
    <property type="entry name" value="2,3-Dihydroxybiphenyl 1,2-Dioxygenase, domain 1"/>
    <property type="match status" value="1"/>
</dbReference>
<evidence type="ECO:0000313" key="3">
    <source>
        <dbReference type="EMBL" id="TKK69333.1"/>
    </source>
</evidence>
<dbReference type="AlphaFoldDB" id="A0A4V5UUJ7"/>
<dbReference type="EMBL" id="SZQL01000005">
    <property type="protein sequence ID" value="TKK69333.1"/>
    <property type="molecule type" value="Genomic_DNA"/>
</dbReference>
<dbReference type="Pfam" id="PF00903">
    <property type="entry name" value="Glyoxalase"/>
    <property type="match status" value="1"/>
</dbReference>
<name>A0A4V5UUJ7_9BACT</name>
<dbReference type="PANTHER" id="PTHR36113:SF6">
    <property type="entry name" value="FOSFOMYCIN RESISTANCE PROTEIN FOSX"/>
    <property type="match status" value="1"/>
</dbReference>
<dbReference type="Proteomes" id="UP000305848">
    <property type="component" value="Unassembled WGS sequence"/>
</dbReference>
<dbReference type="InterPro" id="IPR004360">
    <property type="entry name" value="Glyas_Fos-R_dOase_dom"/>
</dbReference>
<dbReference type="SUPFAM" id="SSF54593">
    <property type="entry name" value="Glyoxalase/Bleomycin resistance protein/Dihydroxybiphenyl dioxygenase"/>
    <property type="match status" value="1"/>
</dbReference>
<gene>
    <name evidence="3" type="ORF">FC093_08435</name>
</gene>
<feature type="domain" description="VOC" evidence="2">
    <location>
        <begin position="9"/>
        <end position="126"/>
    </location>
</feature>
<dbReference type="PANTHER" id="PTHR36113">
    <property type="entry name" value="LYASE, PUTATIVE-RELATED-RELATED"/>
    <property type="match status" value="1"/>
</dbReference>
<dbReference type="InterPro" id="IPR037523">
    <property type="entry name" value="VOC_core"/>
</dbReference>
<reference evidence="3 4" key="1">
    <citation type="submission" date="2019-05" db="EMBL/GenBank/DDBJ databases">
        <title>Panacibacter sp. strain 17mud1-8 Genome sequencing and assembly.</title>
        <authorList>
            <person name="Chhetri G."/>
        </authorList>
    </citation>
    <scope>NUCLEOTIDE SEQUENCE [LARGE SCALE GENOMIC DNA]</scope>
    <source>
        <strain evidence="3 4">17mud1-8</strain>
    </source>
</reference>
<keyword evidence="1" id="KW-0479">Metal-binding</keyword>
<evidence type="ECO:0000259" key="2">
    <source>
        <dbReference type="PROSITE" id="PS51819"/>
    </source>
</evidence>
<dbReference type="GO" id="GO:0046872">
    <property type="term" value="F:metal ion binding"/>
    <property type="evidence" value="ECO:0007669"/>
    <property type="project" value="UniProtKB-KW"/>
</dbReference>
<dbReference type="OrthoDB" id="192739at2"/>
<keyword evidence="4" id="KW-1185">Reference proteome</keyword>
<evidence type="ECO:0000256" key="1">
    <source>
        <dbReference type="ARBA" id="ARBA00022723"/>
    </source>
</evidence>
<dbReference type="RefSeq" id="WP_137261328.1">
    <property type="nucleotide sequence ID" value="NZ_SZQL01000005.1"/>
</dbReference>
<protein>
    <submittedName>
        <fullName evidence="3">Bleomycin resistance protein</fullName>
    </submittedName>
</protein>
<comment type="caution">
    <text evidence="3">The sequence shown here is derived from an EMBL/GenBank/DDBJ whole genome shotgun (WGS) entry which is preliminary data.</text>
</comment>
<dbReference type="PROSITE" id="PS51819">
    <property type="entry name" value="VOC"/>
    <property type="match status" value="1"/>
</dbReference>
<dbReference type="InterPro" id="IPR051332">
    <property type="entry name" value="Fosfomycin_Res_Enzymes"/>
</dbReference>
<sequence>MAIAPKTPGIHHINLRCSDLEAAKNFYQDTIGFPVVLATEDLFAFPIGNVFIVFKKAADNATFNPHTIGTDHIAIACESEEELQRVAKGLNDAGVENTGIKTDPTLQKQYVAFKDPDRIQWEFYMV</sequence>